<dbReference type="PANTHER" id="PTHR40202:SF1">
    <property type="entry name" value="HD DOMAIN-CONTAINING PROTEIN"/>
    <property type="match status" value="1"/>
</dbReference>
<dbReference type="PANTHER" id="PTHR40202">
    <property type="match status" value="1"/>
</dbReference>
<dbReference type="InterPro" id="IPR006674">
    <property type="entry name" value="HD_domain"/>
</dbReference>
<gene>
    <name evidence="2" type="ORF">D9757_012475</name>
</gene>
<feature type="domain" description="HD" evidence="1">
    <location>
        <begin position="41"/>
        <end position="130"/>
    </location>
</feature>
<accession>A0A8H5LGJ4</accession>
<evidence type="ECO:0000313" key="3">
    <source>
        <dbReference type="Proteomes" id="UP000518752"/>
    </source>
</evidence>
<organism evidence="2 3">
    <name type="scientific">Collybiopsis confluens</name>
    <dbReference type="NCBI Taxonomy" id="2823264"/>
    <lineage>
        <taxon>Eukaryota</taxon>
        <taxon>Fungi</taxon>
        <taxon>Dikarya</taxon>
        <taxon>Basidiomycota</taxon>
        <taxon>Agaricomycotina</taxon>
        <taxon>Agaricomycetes</taxon>
        <taxon>Agaricomycetidae</taxon>
        <taxon>Agaricales</taxon>
        <taxon>Marasmiineae</taxon>
        <taxon>Omphalotaceae</taxon>
        <taxon>Collybiopsis</taxon>
    </lineage>
</organism>
<proteinExistence type="predicted"/>
<evidence type="ECO:0000313" key="2">
    <source>
        <dbReference type="EMBL" id="KAF5356469.1"/>
    </source>
</evidence>
<dbReference type="CDD" id="cd00077">
    <property type="entry name" value="HDc"/>
    <property type="match status" value="1"/>
</dbReference>
<keyword evidence="3" id="KW-1185">Reference proteome</keyword>
<evidence type="ECO:0000259" key="1">
    <source>
        <dbReference type="Pfam" id="PF01966"/>
    </source>
</evidence>
<dbReference type="Proteomes" id="UP000518752">
    <property type="component" value="Unassembled WGS sequence"/>
</dbReference>
<comment type="caution">
    <text evidence="2">The sequence shown here is derived from an EMBL/GenBank/DDBJ whole genome shotgun (WGS) entry which is preliminary data.</text>
</comment>
<protein>
    <recommendedName>
        <fullName evidence="1">HD domain-containing protein</fullName>
    </recommendedName>
</protein>
<name>A0A8H5LGJ4_9AGAR</name>
<dbReference type="Gene3D" id="1.10.3210.10">
    <property type="entry name" value="Hypothetical protein af1432"/>
    <property type="match status" value="1"/>
</dbReference>
<dbReference type="OrthoDB" id="445007at2759"/>
<reference evidence="2 3" key="1">
    <citation type="journal article" date="2020" name="ISME J.">
        <title>Uncovering the hidden diversity of litter-decomposition mechanisms in mushroom-forming fungi.</title>
        <authorList>
            <person name="Floudas D."/>
            <person name="Bentzer J."/>
            <person name="Ahren D."/>
            <person name="Johansson T."/>
            <person name="Persson P."/>
            <person name="Tunlid A."/>
        </authorList>
    </citation>
    <scope>NUCLEOTIDE SEQUENCE [LARGE SCALE GENOMIC DNA]</scope>
    <source>
        <strain evidence="2 3">CBS 406.79</strain>
    </source>
</reference>
<dbReference type="EMBL" id="JAACJN010000247">
    <property type="protein sequence ID" value="KAF5356469.1"/>
    <property type="molecule type" value="Genomic_DNA"/>
</dbReference>
<dbReference type="AlphaFoldDB" id="A0A8H5LGJ4"/>
<dbReference type="InterPro" id="IPR003607">
    <property type="entry name" value="HD/PDEase_dom"/>
</dbReference>
<dbReference type="Pfam" id="PF01966">
    <property type="entry name" value="HD"/>
    <property type="match status" value="1"/>
</dbReference>
<dbReference type="SUPFAM" id="SSF109604">
    <property type="entry name" value="HD-domain/PDEase-like"/>
    <property type="match status" value="1"/>
</dbReference>
<sequence length="213" mass="23195">MASTTILGSRTLEANRIVDDLFNMLSKYGQGDYLGEQVSQLEHSLQAANCAKETGSSNTTVLAALLHDCGHILPNSILVNSTSEDASSNQQMTLSTGQSVGRHGHDILGGNYLASLGFPPQVYELVQGHVVAKRYLTAVEEEYYNGLSDASKRSLGFQGGPFSQSQVESFRKEPFFQEKVQLRRFDDAAKVVGAQVPPLDAYRELAIVVLQQV</sequence>
<dbReference type="InterPro" id="IPR052567">
    <property type="entry name" value="OP_Dioxygenase"/>
</dbReference>